<name>A0A0N0U5I5_9HYME</name>
<feature type="domain" description="F-box" evidence="2">
    <location>
        <begin position="460"/>
        <end position="506"/>
    </location>
</feature>
<evidence type="ECO:0000259" key="2">
    <source>
        <dbReference type="PROSITE" id="PS50181"/>
    </source>
</evidence>
<dbReference type="Pfam" id="PF12937">
    <property type="entry name" value="F-box-like"/>
    <property type="match status" value="1"/>
</dbReference>
<evidence type="ECO:0000313" key="4">
    <source>
        <dbReference type="Proteomes" id="UP000053105"/>
    </source>
</evidence>
<evidence type="ECO:0000256" key="1">
    <source>
        <dbReference type="SAM" id="MobiDB-lite"/>
    </source>
</evidence>
<evidence type="ECO:0000313" key="3">
    <source>
        <dbReference type="EMBL" id="KOX75058.1"/>
    </source>
</evidence>
<protein>
    <recommendedName>
        <fullName evidence="2">F-box domain-containing protein</fullName>
    </recommendedName>
</protein>
<keyword evidence="4" id="KW-1185">Reference proteome</keyword>
<feature type="compositionally biased region" description="Basic and acidic residues" evidence="1">
    <location>
        <begin position="9"/>
        <end position="21"/>
    </location>
</feature>
<sequence>MDLESVSHAVDENEHARREATKSLNKSALTNPSKRRLKTEYELIGAAAAYCVLSESPLAEETLVPGHQPAVCELPRKLDGYFFFWAFSAAFVTLPWVSLKVTLCKLTQLHISQRPLLWYKSFEKMYMLEALNAEIAPANDARYCHVRIQTAWKTKRTFLETLGNNSSLDATDRHGADAADLVNVLKRQTESLVGGSGRRQYSVKGFDQGLPVGVAVFALHFPSLVPRGLWRRFQHVVTVPAGDRDERHRGGVVADLLDVRRHLLLDLLETGLGVRRVGHVHLVHADDQLLHAEGEREQRVLARLSVLRDAGLELADTGRHYQHRAVRLARAGDHVLDEVAMARRVDDGHVVLGRLELPQGDIDRDAALAFGLQLVQHPGVLERTLAHLLRLLLELLDRSLVDAAALVDQMPGGGRLAGIDVADHHDVDSLPQFQPCSHPSNMEFFRSLLRAVGLLEPSKVDFIAELPLEVSQLILRKLDPESLLCAAQVSRKWMRICRSDKLLRDTARDHKRNVRRKMMGKVFGLDLVAEEEMEVVRRRHVPRNTLPPKTVVFTKTREPRGLPKRAKVSDKNGFEIIAKVF</sequence>
<dbReference type="AlphaFoldDB" id="A0A0N0U5I5"/>
<gene>
    <name evidence="3" type="ORF">WN51_13365</name>
</gene>
<feature type="region of interest" description="Disordered" evidence="1">
    <location>
        <begin position="1"/>
        <end position="31"/>
    </location>
</feature>
<dbReference type="InterPro" id="IPR001810">
    <property type="entry name" value="F-box_dom"/>
</dbReference>
<dbReference type="OrthoDB" id="7451037at2759"/>
<dbReference type="STRING" id="166423.A0A0N0U5I5"/>
<dbReference type="SUPFAM" id="SSF81383">
    <property type="entry name" value="F-box domain"/>
    <property type="match status" value="1"/>
</dbReference>
<accession>A0A0N0U5I5</accession>
<proteinExistence type="predicted"/>
<dbReference type="AntiFam" id="ANF00072">
    <property type="entry name" value="Shadow ORF (opposite TypA)"/>
</dbReference>
<dbReference type="EMBL" id="KQ435774">
    <property type="protein sequence ID" value="KOX75058.1"/>
    <property type="molecule type" value="Genomic_DNA"/>
</dbReference>
<dbReference type="Proteomes" id="UP000053105">
    <property type="component" value="Unassembled WGS sequence"/>
</dbReference>
<reference evidence="3 4" key="1">
    <citation type="submission" date="2015-07" db="EMBL/GenBank/DDBJ databases">
        <title>The genome of Melipona quadrifasciata.</title>
        <authorList>
            <person name="Pan H."/>
            <person name="Kapheim K."/>
        </authorList>
    </citation>
    <scope>NUCLEOTIDE SEQUENCE [LARGE SCALE GENOMIC DNA]</scope>
    <source>
        <strain evidence="3">0111107301</strain>
        <tissue evidence="3">Whole body</tissue>
    </source>
</reference>
<dbReference type="SMART" id="SM00256">
    <property type="entry name" value="FBOX"/>
    <property type="match status" value="1"/>
</dbReference>
<dbReference type="Gene3D" id="1.20.1280.50">
    <property type="match status" value="1"/>
</dbReference>
<feature type="compositionally biased region" description="Polar residues" evidence="1">
    <location>
        <begin position="22"/>
        <end position="31"/>
    </location>
</feature>
<dbReference type="InterPro" id="IPR036047">
    <property type="entry name" value="F-box-like_dom_sf"/>
</dbReference>
<organism evidence="3 4">
    <name type="scientific">Melipona quadrifasciata</name>
    <dbReference type="NCBI Taxonomy" id="166423"/>
    <lineage>
        <taxon>Eukaryota</taxon>
        <taxon>Metazoa</taxon>
        <taxon>Ecdysozoa</taxon>
        <taxon>Arthropoda</taxon>
        <taxon>Hexapoda</taxon>
        <taxon>Insecta</taxon>
        <taxon>Pterygota</taxon>
        <taxon>Neoptera</taxon>
        <taxon>Endopterygota</taxon>
        <taxon>Hymenoptera</taxon>
        <taxon>Apocrita</taxon>
        <taxon>Aculeata</taxon>
        <taxon>Apoidea</taxon>
        <taxon>Anthophila</taxon>
        <taxon>Apidae</taxon>
        <taxon>Melipona</taxon>
    </lineage>
</organism>
<dbReference type="PROSITE" id="PS50181">
    <property type="entry name" value="FBOX"/>
    <property type="match status" value="1"/>
</dbReference>